<gene>
    <name evidence="8" type="ORF">SCF082_LOCUS8738</name>
</gene>
<proteinExistence type="predicted"/>
<dbReference type="InterPro" id="IPR003423">
    <property type="entry name" value="OMP_efflux"/>
</dbReference>
<dbReference type="PANTHER" id="PTHR30026">
    <property type="entry name" value="OUTER MEMBRANE PROTEIN TOLC"/>
    <property type="match status" value="1"/>
</dbReference>
<dbReference type="InterPro" id="IPR051906">
    <property type="entry name" value="TolC-like"/>
</dbReference>
<keyword evidence="5" id="KW-0472">Membrane</keyword>
<dbReference type="Pfam" id="PF02321">
    <property type="entry name" value="OEP"/>
    <property type="match status" value="1"/>
</dbReference>
<keyword evidence="3" id="KW-1134">Transmembrane beta strand</keyword>
<organism evidence="8 9">
    <name type="scientific">Durusdinium trenchii</name>
    <dbReference type="NCBI Taxonomy" id="1381693"/>
    <lineage>
        <taxon>Eukaryota</taxon>
        <taxon>Sar</taxon>
        <taxon>Alveolata</taxon>
        <taxon>Dinophyceae</taxon>
        <taxon>Suessiales</taxon>
        <taxon>Symbiodiniaceae</taxon>
        <taxon>Durusdinium</taxon>
    </lineage>
</organism>
<keyword evidence="6" id="KW-0998">Cell outer membrane</keyword>
<evidence type="ECO:0000313" key="8">
    <source>
        <dbReference type="EMBL" id="CAK9005770.1"/>
    </source>
</evidence>
<dbReference type="Gene3D" id="1.20.1600.10">
    <property type="entry name" value="Outer membrane efflux proteins (OEP)"/>
    <property type="match status" value="1"/>
</dbReference>
<evidence type="ECO:0000256" key="4">
    <source>
        <dbReference type="ARBA" id="ARBA00022692"/>
    </source>
</evidence>
<keyword evidence="4" id="KW-0812">Transmembrane</keyword>
<dbReference type="SUPFAM" id="SSF56954">
    <property type="entry name" value="Outer membrane efflux proteins (OEP)"/>
    <property type="match status" value="1"/>
</dbReference>
<feature type="region of interest" description="Disordered" evidence="7">
    <location>
        <begin position="254"/>
        <end position="295"/>
    </location>
</feature>
<keyword evidence="2" id="KW-0813">Transport</keyword>
<comment type="subcellular location">
    <subcellularLocation>
        <location evidence="1">Cell outer membrane</location>
    </subcellularLocation>
</comment>
<evidence type="ECO:0000256" key="2">
    <source>
        <dbReference type="ARBA" id="ARBA00022448"/>
    </source>
</evidence>
<name>A0ABP0IUJ5_9DINO</name>
<evidence type="ECO:0000256" key="7">
    <source>
        <dbReference type="SAM" id="MobiDB-lite"/>
    </source>
</evidence>
<evidence type="ECO:0000313" key="9">
    <source>
        <dbReference type="Proteomes" id="UP001642464"/>
    </source>
</evidence>
<evidence type="ECO:0000256" key="5">
    <source>
        <dbReference type="ARBA" id="ARBA00023136"/>
    </source>
</evidence>
<accession>A0ABP0IUJ5</accession>
<dbReference type="Proteomes" id="UP001642464">
    <property type="component" value="Unassembled WGS sequence"/>
</dbReference>
<evidence type="ECO:0000256" key="6">
    <source>
        <dbReference type="ARBA" id="ARBA00023237"/>
    </source>
</evidence>
<keyword evidence="9" id="KW-1185">Reference proteome</keyword>
<dbReference type="EMBL" id="CAXAMM010005024">
    <property type="protein sequence ID" value="CAK9005770.1"/>
    <property type="molecule type" value="Genomic_DNA"/>
</dbReference>
<feature type="non-terminal residue" evidence="8">
    <location>
        <position position="1"/>
    </location>
</feature>
<dbReference type="PANTHER" id="PTHR30026:SF23">
    <property type="entry name" value="TO APRF-PUTATIVE OUTER MEMBRANE EFFLUX PROTEIN OR SECRETED ALKALINE PHOSPHATASE-RELATED"/>
    <property type="match status" value="1"/>
</dbReference>
<protein>
    <submittedName>
        <fullName evidence="8">Outer membrane channel protein</fullName>
    </submittedName>
</protein>
<comment type="caution">
    <text evidence="8">The sequence shown here is derived from an EMBL/GenBank/DDBJ whole genome shotgun (WGS) entry which is preliminary data.</text>
</comment>
<evidence type="ECO:0000256" key="1">
    <source>
        <dbReference type="ARBA" id="ARBA00004442"/>
    </source>
</evidence>
<sequence length="313" mass="35580">IKPTTIPHTDRINFEWDQLVELADCHRPDLKDLRTLIAIDQRRIRALENLNQPRLDAVAQYRWNTLSGDLYSTFGSQPPTSFATRGSEFTDWTLGINFSVPLGRRDARAQVRGQELTYARDLANLKQASHNAKQQLASAIRTLEQSFAEYEAFRETRVAAAQNLKQQRVEFEAGRTIFLNVLAAITDWGNAVKAEVGSLARYNVSLANLERQSGTILQTHGIVFMEDKFAAEGPHGKHFDDRLYPRDVRPGPNYIRYESHEKPIDEEYTENAELSAMSRRKRKEASEKLSRPEVGPTLVPLTVDEVFDGPAKR</sequence>
<reference evidence="8 9" key="1">
    <citation type="submission" date="2024-02" db="EMBL/GenBank/DDBJ databases">
        <authorList>
            <person name="Chen Y."/>
            <person name="Shah S."/>
            <person name="Dougan E. K."/>
            <person name="Thang M."/>
            <person name="Chan C."/>
        </authorList>
    </citation>
    <scope>NUCLEOTIDE SEQUENCE [LARGE SCALE GENOMIC DNA]</scope>
</reference>
<evidence type="ECO:0000256" key="3">
    <source>
        <dbReference type="ARBA" id="ARBA00022452"/>
    </source>
</evidence>